<evidence type="ECO:0000256" key="10">
    <source>
        <dbReference type="ARBA" id="ARBA00047567"/>
    </source>
</evidence>
<dbReference type="Pfam" id="PF07687">
    <property type="entry name" value="M20_dimer"/>
    <property type="match status" value="1"/>
</dbReference>
<keyword evidence="29" id="KW-0472">Membrane</keyword>
<evidence type="ECO:0000256" key="6">
    <source>
        <dbReference type="ARBA" id="ARBA00022833"/>
    </source>
</evidence>
<keyword evidence="32" id="KW-1185">Reference proteome</keyword>
<feature type="active site" description="Proton acceptor" evidence="27">
    <location>
        <position position="216"/>
    </location>
</feature>
<evidence type="ECO:0000256" key="12">
    <source>
        <dbReference type="ARBA" id="ARBA00047866"/>
    </source>
</evidence>
<evidence type="ECO:0000256" key="25">
    <source>
        <dbReference type="ARBA" id="ARBA00049100"/>
    </source>
</evidence>
<dbReference type="InterPro" id="IPR011650">
    <property type="entry name" value="Peptidase_M20_dimer"/>
</dbReference>
<evidence type="ECO:0000256" key="7">
    <source>
        <dbReference type="ARBA" id="ARBA00034698"/>
    </source>
</evidence>
<comment type="catalytic activity">
    <reaction evidence="10">
        <text>N-(4Z,7Z,10Z,13Z,16Z,19Z-docosahexaenoyl)-L-phenylalanine + H2O = (4Z,7Z,10Z,13Z,16Z,19Z)-docosahexaenoate + L-phenylalanine</text>
        <dbReference type="Rhea" id="RHEA:64132"/>
        <dbReference type="ChEBI" id="CHEBI:15377"/>
        <dbReference type="ChEBI" id="CHEBI:58095"/>
        <dbReference type="ChEBI" id="CHEBI:77016"/>
        <dbReference type="ChEBI" id="CHEBI:149701"/>
    </reaction>
    <physiologicalReaction direction="left-to-right" evidence="10">
        <dbReference type="Rhea" id="RHEA:64133"/>
    </physiologicalReaction>
</comment>
<dbReference type="EMBL" id="JAZDUA010000477">
    <property type="protein sequence ID" value="KAK7792035.1"/>
    <property type="molecule type" value="Genomic_DNA"/>
</dbReference>
<evidence type="ECO:0000256" key="1">
    <source>
        <dbReference type="ARBA" id="ARBA00004872"/>
    </source>
</evidence>
<comment type="similarity">
    <text evidence="2">Belongs to the peptidase M20A family.</text>
</comment>
<evidence type="ECO:0000256" key="3">
    <source>
        <dbReference type="ARBA" id="ARBA00022670"/>
    </source>
</evidence>
<dbReference type="GO" id="GO:0006629">
    <property type="term" value="P:lipid metabolic process"/>
    <property type="evidence" value="ECO:0007669"/>
    <property type="project" value="UniProtKB-ARBA"/>
</dbReference>
<evidence type="ECO:0000256" key="29">
    <source>
        <dbReference type="SAM" id="Phobius"/>
    </source>
</evidence>
<reference evidence="31 32" key="1">
    <citation type="submission" date="2024-03" db="EMBL/GenBank/DDBJ databases">
        <title>The genome assembly and annotation of the cricket Gryllus longicercus Weissman &amp; Gray.</title>
        <authorList>
            <person name="Szrajer S."/>
            <person name="Gray D."/>
            <person name="Ylla G."/>
        </authorList>
    </citation>
    <scope>NUCLEOTIDE SEQUENCE [LARGE SCALE GENOMIC DNA]</scope>
    <source>
        <strain evidence="31">DAG 2021-001</strain>
        <tissue evidence="31">Whole body minus gut</tissue>
    </source>
</reference>
<evidence type="ECO:0000313" key="32">
    <source>
        <dbReference type="Proteomes" id="UP001378592"/>
    </source>
</evidence>
<comment type="catalytic activity">
    <reaction evidence="23">
        <text>an N-acyl-aromatic L-alpha-amino acid + H2O = an aromatic L-alpha-amino acid + a carboxylate</text>
        <dbReference type="Rhea" id="RHEA:54184"/>
        <dbReference type="ChEBI" id="CHEBI:15377"/>
        <dbReference type="ChEBI" id="CHEBI:29067"/>
        <dbReference type="ChEBI" id="CHEBI:84824"/>
        <dbReference type="ChEBI" id="CHEBI:138093"/>
        <dbReference type="EC" id="3.5.1.114"/>
    </reaction>
    <physiologicalReaction direction="left-to-right" evidence="23">
        <dbReference type="Rhea" id="RHEA:54185"/>
    </physiologicalReaction>
    <physiologicalReaction direction="right-to-left" evidence="23">
        <dbReference type="Rhea" id="RHEA:54186"/>
    </physiologicalReaction>
</comment>
<comment type="catalytic activity">
    <reaction evidence="9">
        <text>(9Z)-octadecenoate + glycine = N-(9Z-octadecenoyl)glycine + H2O</text>
        <dbReference type="Rhea" id="RHEA:51316"/>
        <dbReference type="ChEBI" id="CHEBI:15377"/>
        <dbReference type="ChEBI" id="CHEBI:30823"/>
        <dbReference type="ChEBI" id="CHEBI:57305"/>
        <dbReference type="ChEBI" id="CHEBI:133992"/>
    </reaction>
    <physiologicalReaction direction="right-to-left" evidence="9">
        <dbReference type="Rhea" id="RHEA:51318"/>
    </physiologicalReaction>
</comment>
<feature type="binding site" evidence="28">
    <location>
        <position position="182"/>
    </location>
    <ligand>
        <name>Zn(2+)</name>
        <dbReference type="ChEBI" id="CHEBI:29105"/>
        <label>1</label>
    </ligand>
</feature>
<comment type="catalytic activity">
    <reaction evidence="11">
        <text>N-octadecanoyl-L-phenylalanine + H2O = octadecanoate + L-phenylalanine</text>
        <dbReference type="Rhea" id="RHEA:64128"/>
        <dbReference type="ChEBI" id="CHEBI:15377"/>
        <dbReference type="ChEBI" id="CHEBI:25629"/>
        <dbReference type="ChEBI" id="CHEBI:58095"/>
        <dbReference type="ChEBI" id="CHEBI:149700"/>
    </reaction>
    <physiologicalReaction direction="left-to-right" evidence="11">
        <dbReference type="Rhea" id="RHEA:64129"/>
    </physiologicalReaction>
</comment>
<dbReference type="Pfam" id="PF01546">
    <property type="entry name" value="Peptidase_M20"/>
    <property type="match status" value="1"/>
</dbReference>
<evidence type="ECO:0000256" key="28">
    <source>
        <dbReference type="PIRSR" id="PIRSR037217-2"/>
    </source>
</evidence>
<comment type="catalytic activity">
    <reaction evidence="26">
        <text>N-(9Z-octadecenoyl)-L-lysine + H2O = L-lysine + (9Z)-octadecenoate</text>
        <dbReference type="Rhea" id="RHEA:64192"/>
        <dbReference type="ChEBI" id="CHEBI:15377"/>
        <dbReference type="ChEBI" id="CHEBI:30823"/>
        <dbReference type="ChEBI" id="CHEBI:32551"/>
        <dbReference type="ChEBI" id="CHEBI:149731"/>
    </reaction>
    <physiologicalReaction direction="left-to-right" evidence="26">
        <dbReference type="Rhea" id="RHEA:64193"/>
    </physiologicalReaction>
</comment>
<protein>
    <recommendedName>
        <fullName evidence="30">Peptidase M20 dimerisation domain-containing protein</fullName>
    </recommendedName>
</protein>
<evidence type="ECO:0000256" key="20">
    <source>
        <dbReference type="ARBA" id="ARBA00048729"/>
    </source>
</evidence>
<evidence type="ECO:0000256" key="15">
    <source>
        <dbReference type="ARBA" id="ARBA00048145"/>
    </source>
</evidence>
<evidence type="ECO:0000256" key="23">
    <source>
        <dbReference type="ARBA" id="ARBA00048840"/>
    </source>
</evidence>
<comment type="catalytic activity">
    <reaction evidence="12">
        <text>N-(9Z-octadecenoyl)-L-tyrosine + H2O = L-tyrosine + (9Z)-octadecenoate</text>
        <dbReference type="Rhea" id="RHEA:64184"/>
        <dbReference type="ChEBI" id="CHEBI:15377"/>
        <dbReference type="ChEBI" id="CHEBI:30823"/>
        <dbReference type="ChEBI" id="CHEBI:58315"/>
        <dbReference type="ChEBI" id="CHEBI:149734"/>
    </reaction>
    <physiologicalReaction direction="left-to-right" evidence="12">
        <dbReference type="Rhea" id="RHEA:64185"/>
    </physiologicalReaction>
</comment>
<evidence type="ECO:0000256" key="2">
    <source>
        <dbReference type="ARBA" id="ARBA00006247"/>
    </source>
</evidence>
<evidence type="ECO:0000256" key="8">
    <source>
        <dbReference type="ARBA" id="ARBA00046147"/>
    </source>
</evidence>
<keyword evidence="3" id="KW-0645">Protease</keyword>
<comment type="pathway">
    <text evidence="1">Lipid metabolism; fatty acid metabolism.</text>
</comment>
<feature type="domain" description="Peptidase M20 dimerisation" evidence="30">
    <location>
        <begin position="267"/>
        <end position="408"/>
    </location>
</feature>
<proteinExistence type="inferred from homology"/>
<evidence type="ECO:0000256" key="9">
    <source>
        <dbReference type="ARBA" id="ARBA00047450"/>
    </source>
</evidence>
<comment type="caution">
    <text evidence="31">The sequence shown here is derived from an EMBL/GenBank/DDBJ whole genome shotgun (WGS) entry which is preliminary data.</text>
</comment>
<feature type="binding site" evidence="28">
    <location>
        <position position="490"/>
    </location>
    <ligand>
        <name>Zn(2+)</name>
        <dbReference type="ChEBI" id="CHEBI:29105"/>
        <label>1</label>
    </ligand>
</feature>
<dbReference type="GO" id="GO:0006520">
    <property type="term" value="P:amino acid metabolic process"/>
    <property type="evidence" value="ECO:0007669"/>
    <property type="project" value="UniProtKB-ARBA"/>
</dbReference>
<keyword evidence="29" id="KW-0812">Transmembrane</keyword>
<dbReference type="SUPFAM" id="SSF55031">
    <property type="entry name" value="Bacterial exopeptidase dimerisation domain"/>
    <property type="match status" value="1"/>
</dbReference>
<dbReference type="Proteomes" id="UP001378592">
    <property type="component" value="Unassembled WGS sequence"/>
</dbReference>
<feature type="binding site" evidence="28">
    <location>
        <position position="217"/>
    </location>
    <ligand>
        <name>Zn(2+)</name>
        <dbReference type="ChEBI" id="CHEBI:29105"/>
        <label>1</label>
    </ligand>
</feature>
<dbReference type="SUPFAM" id="SSF53187">
    <property type="entry name" value="Zn-dependent exopeptidases"/>
    <property type="match status" value="1"/>
</dbReference>
<sequence length="534" mass="59397">MVNMGLSSRRKSCWRYRCWQSLFLAVIGFPLVAAAFLGFVAFFRALAAQKQNDLFLQFTKDETFDMVDRSRMIERAERLGGALKIPSVSYGPDKQEKQAFLQYHQYLAKHYPLIHTSSFITKDIINEYSLLYTVHGTTKGKLPYLFSSHLDVVPVDPKAWEVHPFSGKIVNNTFVYGRGAIDDKTGVMGVMEALEFMLEKGIRPQRSFFLAFGHDEEISGKRGAQEIAKALRARGVDKLDFVIDEGFPISKDLVPGTDKPIAIVGVSEKGTTNLELSVMGSPGHASFPPSESAIGILAAALARLEANPHPSLLGEGPEAATFKYLAPHVSFGYKLLYNNLWLFSGLMSREMAREPLSNAFARTTTAITVFHGGIKENVVPPSAAAIVNHRIHPAQTVAEVIAHDREVIADPRVNIRVKTAREAHPVSSFGPESIPFQMVSTSIKQVYIDAIVVPGVFIANTDTRWYLGFTKDLYRFLPTIVTPTDIGRYHGNNERISVENYHQSVNFFYRIIRNADLLIDQVPSSTVNNGAEEL</sequence>
<dbReference type="InterPro" id="IPR036264">
    <property type="entry name" value="Bact_exopeptidase_dim_dom"/>
</dbReference>
<organism evidence="31 32">
    <name type="scientific">Gryllus longicercus</name>
    <dbReference type="NCBI Taxonomy" id="2509291"/>
    <lineage>
        <taxon>Eukaryota</taxon>
        <taxon>Metazoa</taxon>
        <taxon>Ecdysozoa</taxon>
        <taxon>Arthropoda</taxon>
        <taxon>Hexapoda</taxon>
        <taxon>Insecta</taxon>
        <taxon>Pterygota</taxon>
        <taxon>Neoptera</taxon>
        <taxon>Polyneoptera</taxon>
        <taxon>Orthoptera</taxon>
        <taxon>Ensifera</taxon>
        <taxon>Gryllidea</taxon>
        <taxon>Grylloidea</taxon>
        <taxon>Gryllidae</taxon>
        <taxon>Gryllinae</taxon>
        <taxon>Gryllus</taxon>
    </lineage>
</organism>
<evidence type="ECO:0000256" key="16">
    <source>
        <dbReference type="ARBA" id="ARBA00048380"/>
    </source>
</evidence>
<evidence type="ECO:0000256" key="17">
    <source>
        <dbReference type="ARBA" id="ARBA00048402"/>
    </source>
</evidence>
<keyword evidence="29" id="KW-1133">Transmembrane helix</keyword>
<evidence type="ECO:0000256" key="22">
    <source>
        <dbReference type="ARBA" id="ARBA00048827"/>
    </source>
</evidence>
<dbReference type="GO" id="GO:0043604">
    <property type="term" value="P:amide biosynthetic process"/>
    <property type="evidence" value="ECO:0007669"/>
    <property type="project" value="TreeGrafter"/>
</dbReference>
<dbReference type="Gene3D" id="3.40.630.10">
    <property type="entry name" value="Zn peptidases"/>
    <property type="match status" value="1"/>
</dbReference>
<comment type="catalytic activity">
    <reaction evidence="25">
        <text>N-(5Z,8Z,11Z,14Z-eicosatetraenoyl)-L-serine + H2O = (5Z,8Z,11Z,14Z)-eicosatetraenoate + L-serine</text>
        <dbReference type="Rhea" id="RHEA:64116"/>
        <dbReference type="ChEBI" id="CHEBI:15377"/>
        <dbReference type="ChEBI" id="CHEBI:32395"/>
        <dbReference type="ChEBI" id="CHEBI:33384"/>
        <dbReference type="ChEBI" id="CHEBI:149697"/>
    </reaction>
    <physiologicalReaction direction="left-to-right" evidence="25">
        <dbReference type="Rhea" id="RHEA:64117"/>
    </physiologicalReaction>
    <physiologicalReaction direction="right-to-left" evidence="25">
        <dbReference type="Rhea" id="RHEA:64118"/>
    </physiologicalReaction>
</comment>
<dbReference type="InterPro" id="IPR002933">
    <property type="entry name" value="Peptidase_M20"/>
</dbReference>
<evidence type="ECO:0000256" key="18">
    <source>
        <dbReference type="ARBA" id="ARBA00048579"/>
    </source>
</evidence>
<keyword evidence="5" id="KW-0378">Hydrolase</keyword>
<dbReference type="InterPro" id="IPR047177">
    <property type="entry name" value="Pept_M20A"/>
</dbReference>
<feature type="active site" evidence="27">
    <location>
        <position position="151"/>
    </location>
</feature>
<comment type="catalytic activity">
    <reaction evidence="22">
        <text>N-(9Z-octadecenoyl)-L-leucine + H2O = L-leucine + (9Z)-octadecenoate</text>
        <dbReference type="Rhea" id="RHEA:51360"/>
        <dbReference type="ChEBI" id="CHEBI:15377"/>
        <dbReference type="ChEBI" id="CHEBI:30823"/>
        <dbReference type="ChEBI" id="CHEBI:57427"/>
        <dbReference type="ChEBI" id="CHEBI:134035"/>
    </reaction>
    <physiologicalReaction direction="left-to-right" evidence="22">
        <dbReference type="Rhea" id="RHEA:51361"/>
    </physiologicalReaction>
    <physiologicalReaction direction="right-to-left" evidence="22">
        <dbReference type="Rhea" id="RHEA:51362"/>
    </physiologicalReaction>
</comment>
<comment type="catalytic activity">
    <reaction evidence="17">
        <text>N-(5Z,8Z,11Z,14Z)-eicosatetraenoyl-glycine + H2O = (5Z,8Z,11Z,14Z)-eicosatetraenoate + glycine</text>
        <dbReference type="Rhea" id="RHEA:64108"/>
        <dbReference type="ChEBI" id="CHEBI:15377"/>
        <dbReference type="ChEBI" id="CHEBI:32395"/>
        <dbReference type="ChEBI" id="CHEBI:57305"/>
        <dbReference type="ChEBI" id="CHEBI:59002"/>
    </reaction>
    <physiologicalReaction direction="left-to-right" evidence="17">
        <dbReference type="Rhea" id="RHEA:64109"/>
    </physiologicalReaction>
    <physiologicalReaction direction="right-to-left" evidence="17">
        <dbReference type="Rhea" id="RHEA:64110"/>
    </physiologicalReaction>
</comment>
<keyword evidence="6 28" id="KW-0862">Zinc</keyword>
<accession>A0AAN9V997</accession>
<dbReference type="FunFam" id="1.10.150.900:FF:000003">
    <property type="entry name" value="N-fatty-acyl-amino acid synthase/hydrolase PM20D1"/>
    <property type="match status" value="1"/>
</dbReference>
<feature type="transmembrane region" description="Helical" evidence="29">
    <location>
        <begin position="21"/>
        <end position="43"/>
    </location>
</feature>
<comment type="catalytic activity">
    <reaction evidence="19">
        <text>N-(9Z-octadecenoyl)-L-serine + H2O = L-serine + (9Z)-octadecenoate</text>
        <dbReference type="Rhea" id="RHEA:51352"/>
        <dbReference type="ChEBI" id="CHEBI:15377"/>
        <dbReference type="ChEBI" id="CHEBI:30823"/>
        <dbReference type="ChEBI" id="CHEBI:33384"/>
        <dbReference type="ChEBI" id="CHEBI:134031"/>
    </reaction>
    <physiologicalReaction direction="left-to-right" evidence="19">
        <dbReference type="Rhea" id="RHEA:51353"/>
    </physiologicalReaction>
</comment>
<dbReference type="GO" id="GO:0006508">
    <property type="term" value="P:proteolysis"/>
    <property type="evidence" value="ECO:0007669"/>
    <property type="project" value="UniProtKB-KW"/>
</dbReference>
<dbReference type="PANTHER" id="PTHR45962:SF1">
    <property type="entry name" value="N-FATTY-ACYL-AMINO ACID SYNTHASE_HYDROLASE PM20D1"/>
    <property type="match status" value="1"/>
</dbReference>
<feature type="binding site" evidence="28">
    <location>
        <position position="244"/>
    </location>
    <ligand>
        <name>Zn(2+)</name>
        <dbReference type="ChEBI" id="CHEBI:29105"/>
        <label>2</label>
    </ligand>
</feature>
<evidence type="ECO:0000256" key="26">
    <source>
        <dbReference type="ARBA" id="ARBA00049457"/>
    </source>
</evidence>
<feature type="binding site" evidence="28">
    <location>
        <position position="149"/>
    </location>
    <ligand>
        <name>Zn(2+)</name>
        <dbReference type="ChEBI" id="CHEBI:29105"/>
        <label>2</label>
    </ligand>
</feature>
<comment type="function">
    <text evidence="8">Secreted enzyme that regulates the endogenous N-fatty acyl amino acid (NAAs) tissue and circulating levels by functioning as a bidirectional NAA synthase/hydrolase. It condenses free fatty acids and free amino acids to generate NAAs and bidirectionally catalyzes the reverse hydrolysis reaction. Some of these NAAs stimulate oxidative metabolism via mitochondrial uncoupling, increasing energy expenditure in a UPC1-independent manner. Thereby, this secreted protein may indirectly regulate whole body energy expenditure. PM20D1 circulates in tight association with both low- and high-density (LDL and HDL,respectively) lipoprotein particles.</text>
</comment>
<comment type="pathway">
    <text evidence="7">Amino-acid metabolism.</text>
</comment>
<comment type="catalytic activity">
    <reaction evidence="18">
        <text>an N-acyl-L-amino acid + H2O = an L-alpha-amino acid + a carboxylate</text>
        <dbReference type="Rhea" id="RHEA:15565"/>
        <dbReference type="ChEBI" id="CHEBI:15377"/>
        <dbReference type="ChEBI" id="CHEBI:29067"/>
        <dbReference type="ChEBI" id="CHEBI:59869"/>
        <dbReference type="ChEBI" id="CHEBI:59874"/>
        <dbReference type="EC" id="3.5.1.14"/>
    </reaction>
    <physiologicalReaction direction="left-to-right" evidence="18">
        <dbReference type="Rhea" id="RHEA:15566"/>
    </physiologicalReaction>
    <physiologicalReaction direction="right-to-left" evidence="18">
        <dbReference type="Rhea" id="RHEA:15567"/>
    </physiologicalReaction>
</comment>
<dbReference type="FunFam" id="3.40.630.10:FF:000027">
    <property type="entry name" value="N-fatty-acyl-amino acid synthase/hydrolase PM20D1"/>
    <property type="match status" value="1"/>
</dbReference>
<evidence type="ECO:0000256" key="13">
    <source>
        <dbReference type="ARBA" id="ARBA00047874"/>
    </source>
</evidence>
<evidence type="ECO:0000256" key="4">
    <source>
        <dbReference type="ARBA" id="ARBA00022723"/>
    </source>
</evidence>
<name>A0AAN9V997_9ORTH</name>
<evidence type="ECO:0000256" key="11">
    <source>
        <dbReference type="ARBA" id="ARBA00047723"/>
    </source>
</evidence>
<dbReference type="Gene3D" id="1.10.150.900">
    <property type="match status" value="1"/>
</dbReference>
<comment type="catalytic activity">
    <reaction evidence="15">
        <text>N-(9Z-octadecenoyl)-L-methionine + H2O = (9Z)-octadecenoate + L-methionine</text>
        <dbReference type="Rhea" id="RHEA:64144"/>
        <dbReference type="ChEBI" id="CHEBI:15377"/>
        <dbReference type="ChEBI" id="CHEBI:30823"/>
        <dbReference type="ChEBI" id="CHEBI:57844"/>
        <dbReference type="ChEBI" id="CHEBI:149732"/>
    </reaction>
    <physiologicalReaction direction="left-to-right" evidence="15">
        <dbReference type="Rhea" id="RHEA:64145"/>
    </physiologicalReaction>
</comment>
<dbReference type="GO" id="GO:0046872">
    <property type="term" value="F:metal ion binding"/>
    <property type="evidence" value="ECO:0007669"/>
    <property type="project" value="UniProtKB-KW"/>
</dbReference>
<evidence type="ECO:0000259" key="30">
    <source>
        <dbReference type="Pfam" id="PF07687"/>
    </source>
</evidence>
<evidence type="ECO:0000256" key="5">
    <source>
        <dbReference type="ARBA" id="ARBA00022801"/>
    </source>
</evidence>
<comment type="catalytic activity">
    <reaction evidence="20">
        <text>N-(9Z-octadecenoyl)-L-glutamine + H2O = L-glutamine + (9Z)-octadecenoate</text>
        <dbReference type="Rhea" id="RHEA:51356"/>
        <dbReference type="ChEBI" id="CHEBI:15377"/>
        <dbReference type="ChEBI" id="CHEBI:30823"/>
        <dbReference type="ChEBI" id="CHEBI:58359"/>
        <dbReference type="ChEBI" id="CHEBI:134033"/>
    </reaction>
    <physiologicalReaction direction="left-to-right" evidence="20">
        <dbReference type="Rhea" id="RHEA:51357"/>
    </physiologicalReaction>
</comment>
<comment type="catalytic activity">
    <reaction evidence="14">
        <text>N-hexadecanoyl-L-phenylalanine + H2O = hexadecanoate + L-phenylalanine</text>
        <dbReference type="Rhea" id="RHEA:64124"/>
        <dbReference type="ChEBI" id="CHEBI:7896"/>
        <dbReference type="ChEBI" id="CHEBI:15377"/>
        <dbReference type="ChEBI" id="CHEBI:58095"/>
        <dbReference type="ChEBI" id="CHEBI:149699"/>
    </reaction>
    <physiologicalReaction direction="left-to-right" evidence="14">
        <dbReference type="Rhea" id="RHEA:64125"/>
    </physiologicalReaction>
</comment>
<keyword evidence="4 28" id="KW-0479">Metal-binding</keyword>
<evidence type="ECO:0000256" key="14">
    <source>
        <dbReference type="ARBA" id="ARBA00047879"/>
    </source>
</evidence>
<evidence type="ECO:0000256" key="24">
    <source>
        <dbReference type="ARBA" id="ARBA00048879"/>
    </source>
</evidence>
<evidence type="ECO:0000313" key="31">
    <source>
        <dbReference type="EMBL" id="KAK7792035.1"/>
    </source>
</evidence>
<dbReference type="GO" id="GO:0004181">
    <property type="term" value="F:metallocarboxypeptidase activity"/>
    <property type="evidence" value="ECO:0007669"/>
    <property type="project" value="InterPro"/>
</dbReference>
<comment type="catalytic activity">
    <reaction evidence="13">
        <text>(5Z,8Z,11Z,14Z)-eicosatetraenoate + L-phenylalanine = N-(5Z,8Z,11Z,14Z-eicosatetraenoyl)-L-phenylalanine + H2O</text>
        <dbReference type="Rhea" id="RHEA:51312"/>
        <dbReference type="ChEBI" id="CHEBI:15377"/>
        <dbReference type="ChEBI" id="CHEBI:32395"/>
        <dbReference type="ChEBI" id="CHEBI:58095"/>
        <dbReference type="ChEBI" id="CHEBI:134022"/>
    </reaction>
    <physiologicalReaction direction="left-to-right" evidence="13">
        <dbReference type="Rhea" id="RHEA:51313"/>
    </physiologicalReaction>
    <physiologicalReaction direction="right-to-left" evidence="13">
        <dbReference type="Rhea" id="RHEA:51314"/>
    </physiologicalReaction>
</comment>
<dbReference type="PANTHER" id="PTHR45962">
    <property type="entry name" value="N-FATTY-ACYL-AMINO ACID SYNTHASE/HYDROLASE PM20D1"/>
    <property type="match status" value="1"/>
</dbReference>
<dbReference type="GO" id="GO:0005576">
    <property type="term" value="C:extracellular region"/>
    <property type="evidence" value="ECO:0007669"/>
    <property type="project" value="UniProtKB-ARBA"/>
</dbReference>
<comment type="catalytic activity">
    <reaction evidence="16">
        <text>N-(9Z-octadecenoyl)-L-asparagine + H2O = L-asparagine + (9Z)-octadecenoate</text>
        <dbReference type="Rhea" id="RHEA:64136"/>
        <dbReference type="ChEBI" id="CHEBI:15377"/>
        <dbReference type="ChEBI" id="CHEBI:30823"/>
        <dbReference type="ChEBI" id="CHEBI:58048"/>
        <dbReference type="ChEBI" id="CHEBI:149730"/>
    </reaction>
    <physiologicalReaction direction="left-to-right" evidence="16">
        <dbReference type="Rhea" id="RHEA:64137"/>
    </physiologicalReaction>
</comment>
<dbReference type="AlphaFoldDB" id="A0AAN9V997"/>
<evidence type="ECO:0000256" key="19">
    <source>
        <dbReference type="ARBA" id="ARBA00048597"/>
    </source>
</evidence>
<dbReference type="GO" id="GO:0004046">
    <property type="term" value="F:aminoacylase activity"/>
    <property type="evidence" value="ECO:0007669"/>
    <property type="project" value="UniProtKB-EC"/>
</dbReference>
<gene>
    <name evidence="31" type="ORF">R5R35_001672</name>
</gene>
<dbReference type="InterPro" id="IPR017141">
    <property type="entry name" value="Pept_M20_carboxypep"/>
</dbReference>
<dbReference type="GO" id="GO:0043605">
    <property type="term" value="P:amide catabolic process"/>
    <property type="evidence" value="ECO:0007669"/>
    <property type="project" value="UniProtKB-ARBA"/>
</dbReference>
<feature type="binding site" evidence="28">
    <location>
        <position position="182"/>
    </location>
    <ligand>
        <name>Zn(2+)</name>
        <dbReference type="ChEBI" id="CHEBI:29105"/>
        <label>2</label>
    </ligand>
</feature>
<dbReference type="GO" id="GO:1990845">
    <property type="term" value="P:adaptive thermogenesis"/>
    <property type="evidence" value="ECO:0007669"/>
    <property type="project" value="UniProtKB-ARBA"/>
</dbReference>
<comment type="catalytic activity">
    <reaction evidence="24">
        <text>L-phenylalanine + (9Z)-octadecenoate = N-(9Z-octadecenoyl)-L-phenylalanine + H2O</text>
        <dbReference type="Rhea" id="RHEA:51300"/>
        <dbReference type="ChEBI" id="CHEBI:15377"/>
        <dbReference type="ChEBI" id="CHEBI:30823"/>
        <dbReference type="ChEBI" id="CHEBI:58095"/>
        <dbReference type="ChEBI" id="CHEBI:134020"/>
    </reaction>
    <physiologicalReaction direction="left-to-right" evidence="24">
        <dbReference type="Rhea" id="RHEA:51301"/>
    </physiologicalReaction>
    <physiologicalReaction direction="right-to-left" evidence="24">
        <dbReference type="Rhea" id="RHEA:51302"/>
    </physiologicalReaction>
</comment>
<dbReference type="Gene3D" id="3.30.70.360">
    <property type="match status" value="1"/>
</dbReference>
<dbReference type="PIRSF" id="PIRSF037217">
    <property type="entry name" value="Carboxypeptidase_S"/>
    <property type="match status" value="1"/>
</dbReference>
<comment type="catalytic activity">
    <reaction evidence="21">
        <text>N-(9Z-octadecenoyl)-L-tryptophan + H2O = L-tryptophan + (9Z)-octadecenoate</text>
        <dbReference type="Rhea" id="RHEA:64176"/>
        <dbReference type="ChEBI" id="CHEBI:15377"/>
        <dbReference type="ChEBI" id="CHEBI:30823"/>
        <dbReference type="ChEBI" id="CHEBI:57912"/>
        <dbReference type="ChEBI" id="CHEBI:149733"/>
    </reaction>
    <physiologicalReaction direction="left-to-right" evidence="21">
        <dbReference type="Rhea" id="RHEA:64177"/>
    </physiologicalReaction>
</comment>
<evidence type="ECO:0000256" key="21">
    <source>
        <dbReference type="ARBA" id="ARBA00048822"/>
    </source>
</evidence>
<evidence type="ECO:0000256" key="27">
    <source>
        <dbReference type="PIRSR" id="PIRSR037217-1"/>
    </source>
</evidence>